<name>A0A0D2GNX6_9BACT</name>
<gene>
    <name evidence="2" type="ORF">J120_04170</name>
</gene>
<dbReference type="EMBL" id="ARQD01000003">
    <property type="protein sequence ID" value="KIX85094.1"/>
    <property type="molecule type" value="Genomic_DNA"/>
</dbReference>
<sequence>MRIINIFLFMSLLLVPISHASYEMLLVHSTSRYAEQIINGSKDIAVTTTVLVATVFVAKYVKNKVIPLLEKYWSSDEPNSPRSTAIISDQKTLSGTDVAQQSSPCSTTANSQSPVVLVSTPENSSVGEHMQNNNNVSSNTSKSNKPEDSSDIQDSEYSSQDGAFNPDDPVITDDESDESDHGKSLIPSMTSHNNKQGEAPLFQPVNISGNNTHKPTTESTYSNHENDSLNNSSGQLIKVKHDDIVLEVLYNIVHVPFNMLEIRSATNDFCIKYDFENKGENYTKPRILRVNGATPQEILEKLEPLEDNIHKFIKLLDTYKDSITLLKSQEQVCVTTVEQLVRLVIKNPDIFNKITLSKSDTVSLDRIKALSEYLRINHGPLKKDMKKELAGLIKYTIKYPEPQNKVLCYIDFVKEILQVIKFDEKTHPRVVTKIADAYRELIVSYRVYKHTLDKYNTQIKQRNRKSGEHLAKITDDMGKGIVYYGLSIHQEKKYREVSIADRFIAQDEGNTADKLSEPSSDESHSYEDPNDLL</sequence>
<dbReference type="AlphaFoldDB" id="A0A0D2GNX6"/>
<feature type="compositionally biased region" description="Low complexity" evidence="1">
    <location>
        <begin position="132"/>
        <end position="143"/>
    </location>
</feature>
<feature type="compositionally biased region" description="Polar residues" evidence="1">
    <location>
        <begin position="205"/>
        <end position="228"/>
    </location>
</feature>
<feature type="region of interest" description="Disordered" evidence="1">
    <location>
        <begin position="75"/>
        <end position="228"/>
    </location>
</feature>
<organism evidence="2 3">
    <name type="scientific">candidate division TM6 bacterium JCVI TM6SC1</name>
    <dbReference type="NCBI Taxonomy" id="1306947"/>
    <lineage>
        <taxon>Bacteria</taxon>
        <taxon>Candidatus Babelota</taxon>
        <taxon>Vermiphilus</taxon>
    </lineage>
</organism>
<protein>
    <submittedName>
        <fullName evidence="2">Uncharacterized protein</fullName>
    </submittedName>
</protein>
<feature type="region of interest" description="Disordered" evidence="1">
    <location>
        <begin position="509"/>
        <end position="533"/>
    </location>
</feature>
<accession>A0A0D2GNX6</accession>
<keyword evidence="3" id="KW-1185">Reference proteome</keyword>
<evidence type="ECO:0000256" key="1">
    <source>
        <dbReference type="SAM" id="MobiDB-lite"/>
    </source>
</evidence>
<feature type="compositionally biased region" description="Polar residues" evidence="1">
    <location>
        <begin position="76"/>
        <end position="126"/>
    </location>
</feature>
<proteinExistence type="predicted"/>
<dbReference type="STRING" id="1306947.J120_04170"/>
<reference evidence="2 3" key="1">
    <citation type="journal article" date="2013" name="Proc. Natl. Acad. Sci. U.S.A.">
        <title>Candidate phylum TM6 genome recovered from a hospital sink biofilm provides genomic insights into this uncultivated phylum.</title>
        <authorList>
            <person name="McLean J.S."/>
            <person name="Lombardo M.J."/>
            <person name="Badger J.H."/>
            <person name="Edlund A."/>
            <person name="Novotny M."/>
            <person name="Yee-Greenbaum J."/>
            <person name="Vyahhi N."/>
            <person name="Hall A.P."/>
            <person name="Yang Y."/>
            <person name="Dupont C.L."/>
            <person name="Ziegler M.G."/>
            <person name="Chitsaz H."/>
            <person name="Allen A.E."/>
            <person name="Yooseph S."/>
            <person name="Tesler G."/>
            <person name="Pevzner P.A."/>
            <person name="Friedman R.M."/>
            <person name="Nealson K.H."/>
            <person name="Venter J.C."/>
            <person name="Lasken R.S."/>
        </authorList>
    </citation>
    <scope>NUCLEOTIDE SEQUENCE [LARGE SCALE GENOMIC DNA]</scope>
    <source>
        <strain evidence="2 3">TM6SC1</strain>
    </source>
</reference>
<dbReference type="Proteomes" id="UP000032214">
    <property type="component" value="Unassembled WGS sequence"/>
</dbReference>
<feature type="compositionally biased region" description="Polar residues" evidence="1">
    <location>
        <begin position="187"/>
        <end position="196"/>
    </location>
</feature>
<evidence type="ECO:0000313" key="3">
    <source>
        <dbReference type="Proteomes" id="UP000032214"/>
    </source>
</evidence>
<evidence type="ECO:0000313" key="2">
    <source>
        <dbReference type="EMBL" id="KIX85094.1"/>
    </source>
</evidence>
<comment type="caution">
    <text evidence="2">The sequence shown here is derived from an EMBL/GenBank/DDBJ whole genome shotgun (WGS) entry which is preliminary data.</text>
</comment>